<evidence type="ECO:0000256" key="6">
    <source>
        <dbReference type="SAM" id="Phobius"/>
    </source>
</evidence>
<reference evidence="7" key="1">
    <citation type="submission" date="2021-01" db="EMBL/GenBank/DDBJ databases">
        <title>Whole genome shotgun sequence of Demequina activiva NBRC 110675.</title>
        <authorList>
            <person name="Komaki H."/>
            <person name="Tamura T."/>
        </authorList>
    </citation>
    <scope>NUCLEOTIDE SEQUENCE</scope>
    <source>
        <strain evidence="7">NBRC 110675</strain>
    </source>
</reference>
<comment type="caution">
    <text evidence="7">The sequence shown here is derived from an EMBL/GenBank/DDBJ whole genome shotgun (WGS) entry which is preliminary data.</text>
</comment>
<keyword evidence="3 6" id="KW-1133">Transmembrane helix</keyword>
<feature type="region of interest" description="Disordered" evidence="5">
    <location>
        <begin position="1"/>
        <end position="29"/>
    </location>
</feature>
<proteinExistence type="predicted"/>
<dbReference type="EMBL" id="BONR01000006">
    <property type="protein sequence ID" value="GIG55479.1"/>
    <property type="molecule type" value="Genomic_DNA"/>
</dbReference>
<feature type="transmembrane region" description="Helical" evidence="6">
    <location>
        <begin position="39"/>
        <end position="69"/>
    </location>
</feature>
<name>A0A919UHI2_9MICO</name>
<feature type="transmembrane region" description="Helical" evidence="6">
    <location>
        <begin position="89"/>
        <end position="111"/>
    </location>
</feature>
<evidence type="ECO:0000256" key="2">
    <source>
        <dbReference type="ARBA" id="ARBA00022692"/>
    </source>
</evidence>
<dbReference type="RefSeq" id="WP_203657023.1">
    <property type="nucleotide sequence ID" value="NZ_BONR01000006.1"/>
</dbReference>
<dbReference type="Pfam" id="PF09685">
    <property type="entry name" value="MamF_MmsF"/>
    <property type="match status" value="1"/>
</dbReference>
<comment type="subcellular location">
    <subcellularLocation>
        <location evidence="1">Membrane</location>
        <topology evidence="1">Multi-pass membrane protein</topology>
    </subcellularLocation>
</comment>
<evidence type="ECO:0000256" key="3">
    <source>
        <dbReference type="ARBA" id="ARBA00022989"/>
    </source>
</evidence>
<sequence>MNEQTPNPTLAGAPQLQHSSAPHAPHAPQPMLESEARTWAMLIHLIAAAAVVLSAGFLGFVVPLVLWLIYRERSALVDFHGKQNLNLQLTVLVVSIGAVVIGLVTLFFGFILTIPAWIAYGIYALVISIVAGVKANRGEYYRIGLVIPFVK</sequence>
<evidence type="ECO:0000256" key="5">
    <source>
        <dbReference type="SAM" id="MobiDB-lite"/>
    </source>
</evidence>
<dbReference type="AlphaFoldDB" id="A0A919UHI2"/>
<evidence type="ECO:0000256" key="1">
    <source>
        <dbReference type="ARBA" id="ARBA00004141"/>
    </source>
</evidence>
<evidence type="ECO:0000313" key="7">
    <source>
        <dbReference type="EMBL" id="GIG55479.1"/>
    </source>
</evidence>
<feature type="transmembrane region" description="Helical" evidence="6">
    <location>
        <begin position="117"/>
        <end position="135"/>
    </location>
</feature>
<protein>
    <recommendedName>
        <fullName evidence="9">DUF4870 domain-containing protein</fullName>
    </recommendedName>
</protein>
<evidence type="ECO:0000256" key="4">
    <source>
        <dbReference type="ARBA" id="ARBA00023136"/>
    </source>
</evidence>
<feature type="compositionally biased region" description="Low complexity" evidence="5">
    <location>
        <begin position="17"/>
        <end position="29"/>
    </location>
</feature>
<dbReference type="InterPro" id="IPR019109">
    <property type="entry name" value="MamF_MmsF"/>
</dbReference>
<gene>
    <name evidence="7" type="ORF">Dac01nite_22310</name>
</gene>
<dbReference type="Proteomes" id="UP000652354">
    <property type="component" value="Unassembled WGS sequence"/>
</dbReference>
<evidence type="ECO:0000313" key="8">
    <source>
        <dbReference type="Proteomes" id="UP000652354"/>
    </source>
</evidence>
<keyword evidence="4 6" id="KW-0472">Membrane</keyword>
<keyword evidence="2 6" id="KW-0812">Transmembrane</keyword>
<organism evidence="7 8">
    <name type="scientific">Demequina activiva</name>
    <dbReference type="NCBI Taxonomy" id="1582364"/>
    <lineage>
        <taxon>Bacteria</taxon>
        <taxon>Bacillati</taxon>
        <taxon>Actinomycetota</taxon>
        <taxon>Actinomycetes</taxon>
        <taxon>Micrococcales</taxon>
        <taxon>Demequinaceae</taxon>
        <taxon>Demequina</taxon>
    </lineage>
</organism>
<accession>A0A919UHI2</accession>
<keyword evidence="8" id="KW-1185">Reference proteome</keyword>
<evidence type="ECO:0008006" key="9">
    <source>
        <dbReference type="Google" id="ProtNLM"/>
    </source>
</evidence>